<evidence type="ECO:0000256" key="3">
    <source>
        <dbReference type="SAM" id="SignalP"/>
    </source>
</evidence>
<keyword evidence="3" id="KW-0732">Signal</keyword>
<gene>
    <name evidence="6" type="primary">LOC129928171</name>
</gene>
<evidence type="ECO:0000256" key="2">
    <source>
        <dbReference type="PROSITE-ProRule" id="PRU00302"/>
    </source>
</evidence>
<dbReference type="AlphaFoldDB" id="A0A9W3BCL6"/>
<keyword evidence="2" id="KW-0768">Sushi</keyword>
<dbReference type="InterPro" id="IPR000436">
    <property type="entry name" value="Sushi_SCR_CCP_dom"/>
</dbReference>
<feature type="signal peptide" evidence="3">
    <location>
        <begin position="1"/>
        <end position="23"/>
    </location>
</feature>
<organism evidence="5 6">
    <name type="scientific">Biomphalaria glabrata</name>
    <name type="common">Bloodfluke planorb</name>
    <name type="synonym">Freshwater snail</name>
    <dbReference type="NCBI Taxonomy" id="6526"/>
    <lineage>
        <taxon>Eukaryota</taxon>
        <taxon>Metazoa</taxon>
        <taxon>Spiralia</taxon>
        <taxon>Lophotrochozoa</taxon>
        <taxon>Mollusca</taxon>
        <taxon>Gastropoda</taxon>
        <taxon>Heterobranchia</taxon>
        <taxon>Euthyneura</taxon>
        <taxon>Panpulmonata</taxon>
        <taxon>Hygrophila</taxon>
        <taxon>Lymnaeoidea</taxon>
        <taxon>Planorbidae</taxon>
        <taxon>Biomphalaria</taxon>
    </lineage>
</organism>
<feature type="domain" description="Sushi" evidence="4">
    <location>
        <begin position="38"/>
        <end position="104"/>
    </location>
</feature>
<dbReference type="Proteomes" id="UP001165740">
    <property type="component" value="Chromosome 9"/>
</dbReference>
<protein>
    <submittedName>
        <fullName evidence="6">Uncharacterized protein LOC129928171</fullName>
    </submittedName>
</protein>
<sequence>MTTEYILKTVCLGLLMTCSLSNARSVTNIPLKRNVATENCQTPTAPPNAEVDCEYSDALQIEIFCTITCKTGYKFNRSDAKDFVFPCDVATGFYTSVTTPDCIPESSGRTESRQLELVWSAVDDQCALHVSQCSKTFHGVC</sequence>
<dbReference type="Gene3D" id="2.10.70.10">
    <property type="entry name" value="Complement Module, domain 1"/>
    <property type="match status" value="1"/>
</dbReference>
<accession>A0A9W3BCL6</accession>
<reference evidence="6" key="1">
    <citation type="submission" date="2025-08" db="UniProtKB">
        <authorList>
            <consortium name="RefSeq"/>
        </authorList>
    </citation>
    <scope>IDENTIFICATION</scope>
</reference>
<comment type="caution">
    <text evidence="2">Lacks conserved residue(s) required for the propagation of feature annotation.</text>
</comment>
<dbReference type="RefSeq" id="XP_055897164.1">
    <property type="nucleotide sequence ID" value="XM_056041189.1"/>
</dbReference>
<evidence type="ECO:0000313" key="5">
    <source>
        <dbReference type="Proteomes" id="UP001165740"/>
    </source>
</evidence>
<dbReference type="GeneID" id="129928171"/>
<keyword evidence="1" id="KW-1015">Disulfide bond</keyword>
<name>A0A9W3BCL6_BIOGL</name>
<feature type="chain" id="PRO_5040961232" evidence="3">
    <location>
        <begin position="24"/>
        <end position="141"/>
    </location>
</feature>
<evidence type="ECO:0000259" key="4">
    <source>
        <dbReference type="PROSITE" id="PS50923"/>
    </source>
</evidence>
<evidence type="ECO:0000256" key="1">
    <source>
        <dbReference type="ARBA" id="ARBA00023157"/>
    </source>
</evidence>
<evidence type="ECO:0000313" key="6">
    <source>
        <dbReference type="RefSeq" id="XP_055897164.1"/>
    </source>
</evidence>
<keyword evidence="5" id="KW-1185">Reference proteome</keyword>
<dbReference type="PROSITE" id="PS50923">
    <property type="entry name" value="SUSHI"/>
    <property type="match status" value="1"/>
</dbReference>
<proteinExistence type="predicted"/>